<name>A0AAE1CU67_9GAST</name>
<gene>
    <name evidence="1" type="ORF">RRG08_020048</name>
</gene>
<dbReference type="AlphaFoldDB" id="A0AAE1CU67"/>
<sequence>MLSTDLPESSIFIEILTRTDQLQARLPHLKYPGLKREKVNSLSNACESLKTCIGSLEAANMVLFIAHGFPRIWIELEHLLAKNVFPTSL</sequence>
<reference evidence="1" key="1">
    <citation type="journal article" date="2023" name="G3 (Bethesda)">
        <title>A reference genome for the long-term kleptoplast-retaining sea slug Elysia crispata morphotype clarki.</title>
        <authorList>
            <person name="Eastman K.E."/>
            <person name="Pendleton A.L."/>
            <person name="Shaikh M.A."/>
            <person name="Suttiyut T."/>
            <person name="Ogas R."/>
            <person name="Tomko P."/>
            <person name="Gavelis G."/>
            <person name="Widhalm J.R."/>
            <person name="Wisecaver J.H."/>
        </authorList>
    </citation>
    <scope>NUCLEOTIDE SEQUENCE</scope>
    <source>
        <strain evidence="1">ECLA1</strain>
    </source>
</reference>
<proteinExistence type="predicted"/>
<organism evidence="1 2">
    <name type="scientific">Elysia crispata</name>
    <name type="common">lettuce slug</name>
    <dbReference type="NCBI Taxonomy" id="231223"/>
    <lineage>
        <taxon>Eukaryota</taxon>
        <taxon>Metazoa</taxon>
        <taxon>Spiralia</taxon>
        <taxon>Lophotrochozoa</taxon>
        <taxon>Mollusca</taxon>
        <taxon>Gastropoda</taxon>
        <taxon>Heterobranchia</taxon>
        <taxon>Euthyneura</taxon>
        <taxon>Panpulmonata</taxon>
        <taxon>Sacoglossa</taxon>
        <taxon>Placobranchoidea</taxon>
        <taxon>Plakobranchidae</taxon>
        <taxon>Elysia</taxon>
    </lineage>
</organism>
<protein>
    <submittedName>
        <fullName evidence="1">Uncharacterized protein</fullName>
    </submittedName>
</protein>
<comment type="caution">
    <text evidence="1">The sequence shown here is derived from an EMBL/GenBank/DDBJ whole genome shotgun (WGS) entry which is preliminary data.</text>
</comment>
<dbReference type="EMBL" id="JAWDGP010006810">
    <property type="protein sequence ID" value="KAK3735266.1"/>
    <property type="molecule type" value="Genomic_DNA"/>
</dbReference>
<dbReference type="Proteomes" id="UP001283361">
    <property type="component" value="Unassembled WGS sequence"/>
</dbReference>
<evidence type="ECO:0000313" key="2">
    <source>
        <dbReference type="Proteomes" id="UP001283361"/>
    </source>
</evidence>
<evidence type="ECO:0000313" key="1">
    <source>
        <dbReference type="EMBL" id="KAK3735266.1"/>
    </source>
</evidence>
<accession>A0AAE1CU67</accession>
<keyword evidence="2" id="KW-1185">Reference proteome</keyword>